<keyword evidence="3" id="KW-1185">Reference proteome</keyword>
<dbReference type="PROSITE" id="PS50835">
    <property type="entry name" value="IG_LIKE"/>
    <property type="match status" value="1"/>
</dbReference>
<comment type="caution">
    <text evidence="2">The sequence shown here is derived from an EMBL/GenBank/DDBJ whole genome shotgun (WGS) entry which is preliminary data.</text>
</comment>
<evidence type="ECO:0000313" key="2">
    <source>
        <dbReference type="EMBL" id="KAK6624799.1"/>
    </source>
</evidence>
<evidence type="ECO:0000313" key="3">
    <source>
        <dbReference type="Proteomes" id="UP001359485"/>
    </source>
</evidence>
<accession>A0ABR1AS59</accession>
<name>A0ABR1AS59_POLSC</name>
<dbReference type="InterPro" id="IPR013783">
    <property type="entry name" value="Ig-like_fold"/>
</dbReference>
<evidence type="ECO:0000259" key="1">
    <source>
        <dbReference type="PROSITE" id="PS50835"/>
    </source>
</evidence>
<proteinExistence type="predicted"/>
<sequence>MTYFYQNNCILNVERTSGAQLDLQGPIFLYEPPRRVEFSNTSGGKVDCQAHGVPLPVLEWILADGTTVTQIKDMRLISGNGSLIFPPFPAEKFRRDVHASVYRCIARNRVGLILSTDVFVKAEVEYHISLGWKENGWVFAAG</sequence>
<dbReference type="InterPro" id="IPR007110">
    <property type="entry name" value="Ig-like_dom"/>
</dbReference>
<dbReference type="SUPFAM" id="SSF48726">
    <property type="entry name" value="Immunoglobulin"/>
    <property type="match status" value="1"/>
</dbReference>
<gene>
    <name evidence="2" type="ORF">RUM44_011663</name>
</gene>
<protein>
    <recommendedName>
        <fullName evidence="1">Ig-like domain-containing protein</fullName>
    </recommendedName>
</protein>
<feature type="domain" description="Ig-like" evidence="1">
    <location>
        <begin position="26"/>
        <end position="115"/>
    </location>
</feature>
<dbReference type="Gene3D" id="2.60.40.10">
    <property type="entry name" value="Immunoglobulins"/>
    <property type="match status" value="1"/>
</dbReference>
<organism evidence="2 3">
    <name type="scientific">Polyplax serrata</name>
    <name type="common">Common mouse louse</name>
    <dbReference type="NCBI Taxonomy" id="468196"/>
    <lineage>
        <taxon>Eukaryota</taxon>
        <taxon>Metazoa</taxon>
        <taxon>Ecdysozoa</taxon>
        <taxon>Arthropoda</taxon>
        <taxon>Hexapoda</taxon>
        <taxon>Insecta</taxon>
        <taxon>Pterygota</taxon>
        <taxon>Neoptera</taxon>
        <taxon>Paraneoptera</taxon>
        <taxon>Psocodea</taxon>
        <taxon>Troctomorpha</taxon>
        <taxon>Phthiraptera</taxon>
        <taxon>Anoplura</taxon>
        <taxon>Polyplacidae</taxon>
        <taxon>Polyplax</taxon>
    </lineage>
</organism>
<dbReference type="Proteomes" id="UP001359485">
    <property type="component" value="Unassembled WGS sequence"/>
</dbReference>
<dbReference type="InterPro" id="IPR036179">
    <property type="entry name" value="Ig-like_dom_sf"/>
</dbReference>
<reference evidence="2 3" key="1">
    <citation type="submission" date="2023-09" db="EMBL/GenBank/DDBJ databases">
        <title>Genomes of two closely related lineages of the louse Polyplax serrata with different host specificities.</title>
        <authorList>
            <person name="Martinu J."/>
            <person name="Tarabai H."/>
            <person name="Stefka J."/>
            <person name="Hypsa V."/>
        </authorList>
    </citation>
    <scope>NUCLEOTIDE SEQUENCE [LARGE SCALE GENOMIC DNA]</scope>
    <source>
        <strain evidence="2">98ZLc_SE</strain>
    </source>
</reference>
<dbReference type="EMBL" id="JAWJWF010000046">
    <property type="protein sequence ID" value="KAK6624799.1"/>
    <property type="molecule type" value="Genomic_DNA"/>
</dbReference>